<evidence type="ECO:0000256" key="2">
    <source>
        <dbReference type="ARBA" id="ARBA00022777"/>
    </source>
</evidence>
<name>A0A9D1I2M5_9FIRM</name>
<protein>
    <submittedName>
        <fullName evidence="4">Bifunctional hydroxymethylpyrimidine kinase/phosphomethylpyrimidine kinase</fullName>
    </submittedName>
</protein>
<proteinExistence type="predicted"/>
<dbReference type="PROSITE" id="PS00584">
    <property type="entry name" value="PFKB_KINASES_2"/>
    <property type="match status" value="1"/>
</dbReference>
<dbReference type="PANTHER" id="PTHR10584:SF166">
    <property type="entry name" value="RIBOKINASE"/>
    <property type="match status" value="1"/>
</dbReference>
<keyword evidence="2 4" id="KW-0418">Kinase</keyword>
<evidence type="ECO:0000259" key="3">
    <source>
        <dbReference type="Pfam" id="PF00294"/>
    </source>
</evidence>
<reference evidence="4" key="2">
    <citation type="journal article" date="2021" name="PeerJ">
        <title>Extensive microbial diversity within the chicken gut microbiome revealed by metagenomics and culture.</title>
        <authorList>
            <person name="Gilroy R."/>
            <person name="Ravi A."/>
            <person name="Getino M."/>
            <person name="Pursley I."/>
            <person name="Horton D.L."/>
            <person name="Alikhan N.F."/>
            <person name="Baker D."/>
            <person name="Gharbi K."/>
            <person name="Hall N."/>
            <person name="Watson M."/>
            <person name="Adriaenssens E.M."/>
            <person name="Foster-Nyarko E."/>
            <person name="Jarju S."/>
            <person name="Secka A."/>
            <person name="Antonio M."/>
            <person name="Oren A."/>
            <person name="Chaudhuri R.R."/>
            <person name="La Ragione R."/>
            <person name="Hildebrand F."/>
            <person name="Pallen M.J."/>
        </authorList>
    </citation>
    <scope>NUCLEOTIDE SEQUENCE</scope>
    <source>
        <strain evidence="4">ChiHcec3-6078</strain>
    </source>
</reference>
<gene>
    <name evidence="4" type="ORF">IAC50_04755</name>
</gene>
<dbReference type="SUPFAM" id="SSF53613">
    <property type="entry name" value="Ribokinase-like"/>
    <property type="match status" value="1"/>
</dbReference>
<evidence type="ECO:0000313" key="5">
    <source>
        <dbReference type="Proteomes" id="UP000824090"/>
    </source>
</evidence>
<dbReference type="AlphaFoldDB" id="A0A9D1I2M5"/>
<evidence type="ECO:0000313" key="4">
    <source>
        <dbReference type="EMBL" id="HIU25785.1"/>
    </source>
</evidence>
<sequence length="296" mass="30605">MITVIGGVEISIKVKTLVPEKGEGKKEGTVNEIKTVCGGGGFNIAGNLAASGQEAALISAVGKDILGRAALEELKEAGVDTRGVAVLSGVTPVKTEILNILGDAEFTGEDKGLLQRITPEVIDAGRELIAASDIVVIDGKIPADSIRYAAELCEKEEGKRIFFDPGSVEGSGRAAELTGSFHGVMPGRMEAEAMTGGSILSEDQLMEAGSLLTGRGVSKIIITMKGGGLYYKEGMTEGILRPERVLSFADTSGAGDVVSAAVAEGAALGLDIEETAKRAMKRAADFLAALEDKKPI</sequence>
<evidence type="ECO:0000256" key="1">
    <source>
        <dbReference type="ARBA" id="ARBA00022679"/>
    </source>
</evidence>
<keyword evidence="1" id="KW-0808">Transferase</keyword>
<comment type="caution">
    <text evidence="4">The sequence shown here is derived from an EMBL/GenBank/DDBJ whole genome shotgun (WGS) entry which is preliminary data.</text>
</comment>
<dbReference type="Pfam" id="PF00294">
    <property type="entry name" value="PfkB"/>
    <property type="match status" value="1"/>
</dbReference>
<accession>A0A9D1I2M5</accession>
<dbReference type="GO" id="GO:0005829">
    <property type="term" value="C:cytosol"/>
    <property type="evidence" value="ECO:0007669"/>
    <property type="project" value="TreeGrafter"/>
</dbReference>
<dbReference type="GO" id="GO:0016301">
    <property type="term" value="F:kinase activity"/>
    <property type="evidence" value="ECO:0007669"/>
    <property type="project" value="UniProtKB-KW"/>
</dbReference>
<dbReference type="PROSITE" id="PS00583">
    <property type="entry name" value="PFKB_KINASES_1"/>
    <property type="match status" value="1"/>
</dbReference>
<organism evidence="4 5">
    <name type="scientific">Candidatus Allocopromorpha excrementigallinarum</name>
    <dbReference type="NCBI Taxonomy" id="2840742"/>
    <lineage>
        <taxon>Bacteria</taxon>
        <taxon>Bacillati</taxon>
        <taxon>Bacillota</taxon>
        <taxon>Clostridia</taxon>
        <taxon>Eubacteriales</taxon>
        <taxon>Eubacteriaceae</taxon>
        <taxon>Eubacteriaceae incertae sedis</taxon>
        <taxon>Candidatus Allocopromorpha</taxon>
    </lineage>
</organism>
<dbReference type="InterPro" id="IPR029056">
    <property type="entry name" value="Ribokinase-like"/>
</dbReference>
<dbReference type="Gene3D" id="3.40.1190.20">
    <property type="match status" value="1"/>
</dbReference>
<dbReference type="InterPro" id="IPR002173">
    <property type="entry name" value="Carboh/pur_kinase_PfkB_CS"/>
</dbReference>
<dbReference type="InterPro" id="IPR011611">
    <property type="entry name" value="PfkB_dom"/>
</dbReference>
<dbReference type="PANTHER" id="PTHR10584">
    <property type="entry name" value="SUGAR KINASE"/>
    <property type="match status" value="1"/>
</dbReference>
<feature type="domain" description="Carbohydrate kinase PfkB" evidence="3">
    <location>
        <begin position="12"/>
        <end position="283"/>
    </location>
</feature>
<reference evidence="4" key="1">
    <citation type="submission" date="2020-10" db="EMBL/GenBank/DDBJ databases">
        <authorList>
            <person name="Gilroy R."/>
        </authorList>
    </citation>
    <scope>NUCLEOTIDE SEQUENCE</scope>
    <source>
        <strain evidence="4">ChiHcec3-6078</strain>
    </source>
</reference>
<dbReference type="EMBL" id="DVMP01000087">
    <property type="protein sequence ID" value="HIU25785.1"/>
    <property type="molecule type" value="Genomic_DNA"/>
</dbReference>
<dbReference type="Proteomes" id="UP000824090">
    <property type="component" value="Unassembled WGS sequence"/>
</dbReference>